<organism evidence="2 3">
    <name type="scientific">Haloarcula limicola</name>
    <dbReference type="NCBI Taxonomy" id="1429915"/>
    <lineage>
        <taxon>Archaea</taxon>
        <taxon>Methanobacteriati</taxon>
        <taxon>Methanobacteriota</taxon>
        <taxon>Stenosarchaea group</taxon>
        <taxon>Halobacteria</taxon>
        <taxon>Halobacteriales</taxon>
        <taxon>Haloarculaceae</taxon>
        <taxon>Haloarcula</taxon>
    </lineage>
</organism>
<dbReference type="Proteomes" id="UP000766550">
    <property type="component" value="Unassembled WGS sequence"/>
</dbReference>
<reference evidence="2 3" key="1">
    <citation type="submission" date="2021-06" db="EMBL/GenBank/DDBJ databases">
        <title>New haloarchaea isolates fom saline soil.</title>
        <authorList>
            <person name="Duran-Viseras A."/>
            <person name="Sanchez-Porro C.S."/>
            <person name="Ventosa A."/>
        </authorList>
    </citation>
    <scope>NUCLEOTIDE SEQUENCE [LARGE SCALE GENOMIC DNA]</scope>
    <source>
        <strain evidence="2 3">JCM 183640</strain>
    </source>
</reference>
<proteinExistence type="predicted"/>
<protein>
    <submittedName>
        <fullName evidence="2">Uncharacterized protein</fullName>
    </submittedName>
</protein>
<accession>A0A8J7YAE9</accession>
<dbReference type="AlphaFoldDB" id="A0A8J7YAE9"/>
<dbReference type="RefSeq" id="WP_162317849.1">
    <property type="nucleotide sequence ID" value="NZ_JAHQXF010000002.1"/>
</dbReference>
<sequence>MTTDVTLETPCLADTCWQRTAVDSGRVENFDLCQQCFPNGWDDVTEEIETFLYSYRNGSKLHRSVDYDGETDFSMFGPNSGDNGLAAKLEDPEFEPDYEFEWDRQQDSEEVA</sequence>
<dbReference type="OrthoDB" id="221035at2157"/>
<feature type="region of interest" description="Disordered" evidence="1">
    <location>
        <begin position="84"/>
        <end position="112"/>
    </location>
</feature>
<gene>
    <name evidence="2" type="ORF">KTS45_12445</name>
</gene>
<evidence type="ECO:0000256" key="1">
    <source>
        <dbReference type="SAM" id="MobiDB-lite"/>
    </source>
</evidence>
<comment type="caution">
    <text evidence="2">The sequence shown here is derived from an EMBL/GenBank/DDBJ whole genome shotgun (WGS) entry which is preliminary data.</text>
</comment>
<evidence type="ECO:0000313" key="2">
    <source>
        <dbReference type="EMBL" id="MBV0925006.1"/>
    </source>
</evidence>
<name>A0A8J7YAE9_9EURY</name>
<dbReference type="EMBL" id="JAHQXF010000002">
    <property type="protein sequence ID" value="MBV0925006.1"/>
    <property type="molecule type" value="Genomic_DNA"/>
</dbReference>
<keyword evidence="3" id="KW-1185">Reference proteome</keyword>
<feature type="compositionally biased region" description="Basic and acidic residues" evidence="1">
    <location>
        <begin position="101"/>
        <end position="112"/>
    </location>
</feature>
<evidence type="ECO:0000313" key="3">
    <source>
        <dbReference type="Proteomes" id="UP000766550"/>
    </source>
</evidence>